<dbReference type="AlphaFoldDB" id="A0A0E9SE22"/>
<protein>
    <submittedName>
        <fullName evidence="1">Uncharacterized protein</fullName>
    </submittedName>
</protein>
<reference evidence="1" key="1">
    <citation type="submission" date="2014-11" db="EMBL/GenBank/DDBJ databases">
        <authorList>
            <person name="Amaro Gonzalez C."/>
        </authorList>
    </citation>
    <scope>NUCLEOTIDE SEQUENCE</scope>
</reference>
<accession>A0A0E9SE22</accession>
<evidence type="ECO:0000313" key="1">
    <source>
        <dbReference type="EMBL" id="JAH39634.1"/>
    </source>
</evidence>
<proteinExistence type="predicted"/>
<reference evidence="1" key="2">
    <citation type="journal article" date="2015" name="Fish Shellfish Immunol.">
        <title>Early steps in the European eel (Anguilla anguilla)-Vibrio vulnificus interaction in the gills: Role of the RtxA13 toxin.</title>
        <authorList>
            <person name="Callol A."/>
            <person name="Pajuelo D."/>
            <person name="Ebbesson L."/>
            <person name="Teles M."/>
            <person name="MacKenzie S."/>
            <person name="Amaro C."/>
        </authorList>
    </citation>
    <scope>NUCLEOTIDE SEQUENCE</scope>
</reference>
<dbReference type="EMBL" id="GBXM01068943">
    <property type="protein sequence ID" value="JAH39634.1"/>
    <property type="molecule type" value="Transcribed_RNA"/>
</dbReference>
<name>A0A0E9SE22_ANGAN</name>
<sequence length="39" mass="4344">MCPSEAHCSKWTERSKNLQRALSKSLVCTSYSVSLGHCD</sequence>
<organism evidence="1">
    <name type="scientific">Anguilla anguilla</name>
    <name type="common">European freshwater eel</name>
    <name type="synonym">Muraena anguilla</name>
    <dbReference type="NCBI Taxonomy" id="7936"/>
    <lineage>
        <taxon>Eukaryota</taxon>
        <taxon>Metazoa</taxon>
        <taxon>Chordata</taxon>
        <taxon>Craniata</taxon>
        <taxon>Vertebrata</taxon>
        <taxon>Euteleostomi</taxon>
        <taxon>Actinopterygii</taxon>
        <taxon>Neopterygii</taxon>
        <taxon>Teleostei</taxon>
        <taxon>Anguilliformes</taxon>
        <taxon>Anguillidae</taxon>
        <taxon>Anguilla</taxon>
    </lineage>
</organism>